<organism evidence="2 3">
    <name type="scientific">Candidatus Falkowbacteria bacterium RIFOXYC2_FULL_48_21</name>
    <dbReference type="NCBI Taxonomy" id="1798005"/>
    <lineage>
        <taxon>Bacteria</taxon>
        <taxon>Candidatus Falkowiibacteriota</taxon>
    </lineage>
</organism>
<dbReference type="Pfam" id="PF01966">
    <property type="entry name" value="HD"/>
    <property type="match status" value="1"/>
</dbReference>
<feature type="domain" description="HD/PDEase" evidence="1">
    <location>
        <begin position="38"/>
        <end position="176"/>
    </location>
</feature>
<dbReference type="SUPFAM" id="SSF109604">
    <property type="entry name" value="HD-domain/PDEase-like"/>
    <property type="match status" value="1"/>
</dbReference>
<protein>
    <recommendedName>
        <fullName evidence="1">HD/PDEase domain-containing protein</fullName>
    </recommendedName>
</protein>
<dbReference type="PANTHER" id="PTHR43155">
    <property type="entry name" value="CYCLIC DI-GMP PHOSPHODIESTERASE PA4108-RELATED"/>
    <property type="match status" value="1"/>
</dbReference>
<gene>
    <name evidence="2" type="ORF">A2482_04465</name>
</gene>
<dbReference type="InterPro" id="IPR003607">
    <property type="entry name" value="HD/PDEase_dom"/>
</dbReference>
<name>A0A1F5TFE1_9BACT</name>
<proteinExistence type="predicted"/>
<dbReference type="Proteomes" id="UP000178656">
    <property type="component" value="Unassembled WGS sequence"/>
</dbReference>
<dbReference type="NCBIfam" id="TIGR00277">
    <property type="entry name" value="HDIG"/>
    <property type="match status" value="1"/>
</dbReference>
<reference evidence="2 3" key="1">
    <citation type="journal article" date="2016" name="Nat. Commun.">
        <title>Thousands of microbial genomes shed light on interconnected biogeochemical processes in an aquifer system.</title>
        <authorList>
            <person name="Anantharaman K."/>
            <person name="Brown C.T."/>
            <person name="Hug L.A."/>
            <person name="Sharon I."/>
            <person name="Castelle C.J."/>
            <person name="Probst A.J."/>
            <person name="Thomas B.C."/>
            <person name="Singh A."/>
            <person name="Wilkins M.J."/>
            <person name="Karaoz U."/>
            <person name="Brodie E.L."/>
            <person name="Williams K.H."/>
            <person name="Hubbard S.S."/>
            <person name="Banfield J.F."/>
        </authorList>
    </citation>
    <scope>NUCLEOTIDE SEQUENCE [LARGE SCALE GENOMIC DNA]</scope>
</reference>
<evidence type="ECO:0000259" key="1">
    <source>
        <dbReference type="SMART" id="SM00471"/>
    </source>
</evidence>
<evidence type="ECO:0000313" key="2">
    <source>
        <dbReference type="EMBL" id="OGF37281.1"/>
    </source>
</evidence>
<dbReference type="PANTHER" id="PTHR43155:SF2">
    <property type="entry name" value="CYCLIC DI-GMP PHOSPHODIESTERASE PA4108"/>
    <property type="match status" value="1"/>
</dbReference>
<sequence>MVTKEELMAMINAKIELYNPRGGLSQTAKFFLALIGINHGDTREHCERVALLAEQVARMTKMDAKAAFFAGLLHDTGKLVLPASLFDGHNISAEEYAHVKEHAIAGFRALRGLHAFTALCAGLHHNLYKAGYGLTLEDFPKDWSMATIKKVLEISAVISVCDFIDAYTHRATKILDGSAGSDLRTMLVQKYPDDVLVVDLALLANDEMGL</sequence>
<dbReference type="EMBL" id="MFGM01000024">
    <property type="protein sequence ID" value="OGF37281.1"/>
    <property type="molecule type" value="Genomic_DNA"/>
</dbReference>
<dbReference type="AlphaFoldDB" id="A0A1F5TFE1"/>
<dbReference type="CDD" id="cd00077">
    <property type="entry name" value="HDc"/>
    <property type="match status" value="1"/>
</dbReference>
<dbReference type="InterPro" id="IPR006674">
    <property type="entry name" value="HD_domain"/>
</dbReference>
<dbReference type="Gene3D" id="1.10.3210.10">
    <property type="entry name" value="Hypothetical protein af1432"/>
    <property type="match status" value="1"/>
</dbReference>
<accession>A0A1F5TFE1</accession>
<comment type="caution">
    <text evidence="2">The sequence shown here is derived from an EMBL/GenBank/DDBJ whole genome shotgun (WGS) entry which is preliminary data.</text>
</comment>
<dbReference type="InterPro" id="IPR006675">
    <property type="entry name" value="HDIG_dom"/>
</dbReference>
<dbReference type="SMART" id="SM00471">
    <property type="entry name" value="HDc"/>
    <property type="match status" value="1"/>
</dbReference>
<evidence type="ECO:0000313" key="3">
    <source>
        <dbReference type="Proteomes" id="UP000178656"/>
    </source>
</evidence>